<dbReference type="Pfam" id="PF00564">
    <property type="entry name" value="PB1"/>
    <property type="match status" value="1"/>
</dbReference>
<name>A0A8B8PK08_9MYRT</name>
<keyword evidence="3" id="KW-1185">Reference proteome</keyword>
<feature type="compositionally biased region" description="Pro residues" evidence="1">
    <location>
        <begin position="451"/>
        <end position="471"/>
    </location>
</feature>
<dbReference type="PANTHER" id="PTHR31066">
    <property type="entry name" value="OS05G0427100 PROTEIN-RELATED"/>
    <property type="match status" value="1"/>
</dbReference>
<evidence type="ECO:0000313" key="3">
    <source>
        <dbReference type="Proteomes" id="UP000827889"/>
    </source>
</evidence>
<dbReference type="AlphaFoldDB" id="A0A8B8PK08"/>
<feature type="compositionally biased region" description="Low complexity" evidence="1">
    <location>
        <begin position="249"/>
        <end position="263"/>
    </location>
</feature>
<feature type="region of interest" description="Disordered" evidence="1">
    <location>
        <begin position="416"/>
        <end position="476"/>
    </location>
</feature>
<dbReference type="CDD" id="cd06410">
    <property type="entry name" value="PB1_UP2"/>
    <property type="match status" value="1"/>
</dbReference>
<feature type="region of interest" description="Disordered" evidence="1">
    <location>
        <begin position="332"/>
        <end position="364"/>
    </location>
</feature>
<dbReference type="InterPro" id="IPR053198">
    <property type="entry name" value="Gynoecium_Dev_Regulator"/>
</dbReference>
<reference evidence="4" key="1">
    <citation type="submission" date="2025-08" db="UniProtKB">
        <authorList>
            <consortium name="RefSeq"/>
        </authorList>
    </citation>
    <scope>IDENTIFICATION</scope>
    <source>
        <tissue evidence="4">Leaf</tissue>
    </source>
</reference>
<feature type="region of interest" description="Disordered" evidence="1">
    <location>
        <begin position="198"/>
        <end position="231"/>
    </location>
</feature>
<dbReference type="OrthoDB" id="774308at2759"/>
<sequence>MDPPPLPPLSTATVATAASIPLSYPDSLDSPRDGAVDDDPLPPKLRLMCSFGGHIIPRPHDKSLCYVGGETRIVVVDRHSSLADLSARLSRALLHGRPFALKYQLPTEDLDSLISVTNDEDLLNMIDEYDRAASPSPSPLRPSRLRLFLFFTKPETATSMGTLLDDSKSETWFVDALNHAGILPRGLSDSATGVDCLVNLDPNHDPPNDLEAQIEDHNNSTNTNDNSKQVKAAQDVQFAMPDSPVVENSSSSHGSSSSSPSMSNLPPIRVSVDQRTVGIDDQFAQMSIAANHLYRHDDGYGAFSALAPPFPSGIMASAALNAAASASMANQASGCGENMSNRAVSDDERSDQGAPPMALRKPPLPMLQPVQVQPLQHKASAAYNLPSPDSVASDSSIASASSLSRPMYYEDQSHVELKEQRRGPFSPTPGTDPADPTPQAPIPQAADPSYAPAPPSDHLPPLPPQPPPPQPQQQQFVHMSTHYIPHPAQSQSPVLVSPYYPVYQMQSQQQQLHHPVYVMPDGSVVGQARPLPTSSPSSAQPAGGYKDLTAPIYHAARTPGQVTPEMASSMYNSYMASHQPLIQVPAGQYQRQHAGMMAQINQQPQPAGGASNHAAFDYSYSAHDLAYYSQHQASALTPQYQNLANASTVADPPKQPSGDNA</sequence>
<feature type="region of interest" description="Disordered" evidence="1">
    <location>
        <begin position="243"/>
        <end position="267"/>
    </location>
</feature>
<dbReference type="GeneID" id="115743715"/>
<feature type="domain" description="PB1" evidence="2">
    <location>
        <begin position="59"/>
        <end position="150"/>
    </location>
</feature>
<dbReference type="Gene3D" id="3.10.20.90">
    <property type="entry name" value="Phosphatidylinositol 3-kinase Catalytic Subunit, Chain A, domain 1"/>
    <property type="match status" value="1"/>
</dbReference>
<proteinExistence type="predicted"/>
<dbReference type="SMART" id="SM00666">
    <property type="entry name" value="PB1"/>
    <property type="match status" value="1"/>
</dbReference>
<dbReference type="SUPFAM" id="SSF54277">
    <property type="entry name" value="CAD &amp; PB1 domains"/>
    <property type="match status" value="1"/>
</dbReference>
<dbReference type="InterPro" id="IPR000270">
    <property type="entry name" value="PB1_dom"/>
</dbReference>
<organism evidence="3 4">
    <name type="scientific">Rhodamnia argentea</name>
    <dbReference type="NCBI Taxonomy" id="178133"/>
    <lineage>
        <taxon>Eukaryota</taxon>
        <taxon>Viridiplantae</taxon>
        <taxon>Streptophyta</taxon>
        <taxon>Embryophyta</taxon>
        <taxon>Tracheophyta</taxon>
        <taxon>Spermatophyta</taxon>
        <taxon>Magnoliopsida</taxon>
        <taxon>eudicotyledons</taxon>
        <taxon>Gunneridae</taxon>
        <taxon>Pentapetalae</taxon>
        <taxon>rosids</taxon>
        <taxon>malvids</taxon>
        <taxon>Myrtales</taxon>
        <taxon>Myrtaceae</taxon>
        <taxon>Myrtoideae</taxon>
        <taxon>Myrteae</taxon>
        <taxon>Australasian group</taxon>
        <taxon>Rhodamnia</taxon>
    </lineage>
</organism>
<dbReference type="RefSeq" id="XP_030534498.1">
    <property type="nucleotide sequence ID" value="XM_030678638.2"/>
</dbReference>
<protein>
    <submittedName>
        <fullName evidence="4">Ecdysone-induced protein 75B</fullName>
    </submittedName>
</protein>
<evidence type="ECO:0000259" key="2">
    <source>
        <dbReference type="SMART" id="SM00666"/>
    </source>
</evidence>
<dbReference type="KEGG" id="rarg:115743715"/>
<dbReference type="PANTHER" id="PTHR31066:SF68">
    <property type="entry name" value="SERINE_THREONINE-PROTEIN KINASE YAKA-RELATED"/>
    <property type="match status" value="1"/>
</dbReference>
<accession>A0A8B8PK08</accession>
<evidence type="ECO:0000256" key="1">
    <source>
        <dbReference type="SAM" id="MobiDB-lite"/>
    </source>
</evidence>
<evidence type="ECO:0000313" key="4">
    <source>
        <dbReference type="RefSeq" id="XP_030534498.1"/>
    </source>
</evidence>
<gene>
    <name evidence="4" type="primary">LOC115743715</name>
</gene>
<dbReference type="Proteomes" id="UP000827889">
    <property type="component" value="Chromosome 6"/>
</dbReference>